<dbReference type="EMBL" id="JAINUG010000017">
    <property type="protein sequence ID" value="KAJ8413026.1"/>
    <property type="molecule type" value="Genomic_DNA"/>
</dbReference>
<reference evidence="3" key="1">
    <citation type="journal article" date="2023" name="Science">
        <title>Genome structures resolve the early diversification of teleost fishes.</title>
        <authorList>
            <person name="Parey E."/>
            <person name="Louis A."/>
            <person name="Montfort J."/>
            <person name="Bouchez O."/>
            <person name="Roques C."/>
            <person name="Iampietro C."/>
            <person name="Lluch J."/>
            <person name="Castinel A."/>
            <person name="Donnadieu C."/>
            <person name="Desvignes T."/>
            <person name="Floi Bucao C."/>
            <person name="Jouanno E."/>
            <person name="Wen M."/>
            <person name="Mejri S."/>
            <person name="Dirks R."/>
            <person name="Jansen H."/>
            <person name="Henkel C."/>
            <person name="Chen W.J."/>
            <person name="Zahm M."/>
            <person name="Cabau C."/>
            <person name="Klopp C."/>
            <person name="Thompson A.W."/>
            <person name="Robinson-Rechavi M."/>
            <person name="Braasch I."/>
            <person name="Lecointre G."/>
            <person name="Bobe J."/>
            <person name="Postlethwait J.H."/>
            <person name="Berthelot C."/>
            <person name="Roest Crollius H."/>
            <person name="Guiguen Y."/>
        </authorList>
    </citation>
    <scope>NUCLEOTIDE SEQUENCE</scope>
    <source>
        <strain evidence="3">NC1722</strain>
    </source>
</reference>
<protein>
    <submittedName>
        <fullName evidence="3">Uncharacterized protein</fullName>
    </submittedName>
</protein>
<evidence type="ECO:0000256" key="2">
    <source>
        <dbReference type="SAM" id="Phobius"/>
    </source>
</evidence>
<keyword evidence="4" id="KW-1185">Reference proteome</keyword>
<dbReference type="Proteomes" id="UP001221898">
    <property type="component" value="Unassembled WGS sequence"/>
</dbReference>
<sequence length="194" mass="21010">MDVARLAAKATAPTPGACTARTGPASRVNQACHCAAERRGHGHKLMAHATQLNPAARLKMNLHWFSVAQLQQSGHQERAPWAVVSGWSRGHTRVRDLTRELMGKALHQPCTKPWATSPDKPSAGRRPFSPQGFCFCAVSCLTLVGASFTLFLFFSSPKQADGRLCDSRASLRLLGAVETRRLAPGSEVCCQTCM</sequence>
<feature type="transmembrane region" description="Helical" evidence="2">
    <location>
        <begin position="132"/>
        <end position="154"/>
    </location>
</feature>
<keyword evidence="2" id="KW-0472">Membrane</keyword>
<evidence type="ECO:0000313" key="4">
    <source>
        <dbReference type="Proteomes" id="UP001221898"/>
    </source>
</evidence>
<accession>A0AAD7T2A2</accession>
<comment type="caution">
    <text evidence="3">The sequence shown here is derived from an EMBL/GenBank/DDBJ whole genome shotgun (WGS) entry which is preliminary data.</text>
</comment>
<feature type="region of interest" description="Disordered" evidence="1">
    <location>
        <begin position="1"/>
        <end position="24"/>
    </location>
</feature>
<gene>
    <name evidence="3" type="ORF">AAFF_G00106080</name>
</gene>
<evidence type="ECO:0000256" key="1">
    <source>
        <dbReference type="SAM" id="MobiDB-lite"/>
    </source>
</evidence>
<proteinExistence type="predicted"/>
<name>A0AAD7T2A2_9TELE</name>
<dbReference type="AlphaFoldDB" id="A0AAD7T2A2"/>
<evidence type="ECO:0000313" key="3">
    <source>
        <dbReference type="EMBL" id="KAJ8413026.1"/>
    </source>
</evidence>
<organism evidence="3 4">
    <name type="scientific">Aldrovandia affinis</name>
    <dbReference type="NCBI Taxonomy" id="143900"/>
    <lineage>
        <taxon>Eukaryota</taxon>
        <taxon>Metazoa</taxon>
        <taxon>Chordata</taxon>
        <taxon>Craniata</taxon>
        <taxon>Vertebrata</taxon>
        <taxon>Euteleostomi</taxon>
        <taxon>Actinopterygii</taxon>
        <taxon>Neopterygii</taxon>
        <taxon>Teleostei</taxon>
        <taxon>Notacanthiformes</taxon>
        <taxon>Halosauridae</taxon>
        <taxon>Aldrovandia</taxon>
    </lineage>
</organism>
<keyword evidence="2" id="KW-1133">Transmembrane helix</keyword>
<keyword evidence="2" id="KW-0812">Transmembrane</keyword>